<dbReference type="PANTHER" id="PTHR42771:SF2">
    <property type="entry name" value="IRON(3+)-HYDROXAMATE IMPORT ATP-BINDING PROTEIN FHUC"/>
    <property type="match status" value="1"/>
</dbReference>
<keyword evidence="7" id="KW-0472">Membrane</keyword>
<evidence type="ECO:0000256" key="4">
    <source>
        <dbReference type="ARBA" id="ARBA00022496"/>
    </source>
</evidence>
<dbReference type="InterPro" id="IPR027417">
    <property type="entry name" value="P-loop_NTPase"/>
</dbReference>
<name>A0A9X4LZX6_9ACTN</name>
<gene>
    <name evidence="9" type="ORF">NVS88_12420</name>
</gene>
<comment type="subcellular location">
    <subcellularLocation>
        <location evidence="1">Cell membrane</location>
        <topology evidence="1">Peripheral membrane protein</topology>
    </subcellularLocation>
</comment>
<dbReference type="GO" id="GO:0006826">
    <property type="term" value="P:iron ion transport"/>
    <property type="evidence" value="ECO:0007669"/>
    <property type="project" value="UniProtKB-KW"/>
</dbReference>
<dbReference type="SMART" id="SM00382">
    <property type="entry name" value="AAA"/>
    <property type="match status" value="1"/>
</dbReference>
<feature type="domain" description="AAA+ ATPase" evidence="8">
    <location>
        <begin position="40"/>
        <end position="207"/>
    </location>
</feature>
<dbReference type="SUPFAM" id="SSF52540">
    <property type="entry name" value="P-loop containing nucleoside triphosphate hydrolases"/>
    <property type="match status" value="1"/>
</dbReference>
<evidence type="ECO:0000256" key="2">
    <source>
        <dbReference type="ARBA" id="ARBA00022448"/>
    </source>
</evidence>
<sequence length="239" mass="26022">MSDLPLSRVEFTPRSGFDPASWYLRLPVVERLCADGFAFDRPVTVIVGENGTGKSTLLEAVAAAWRSGLTAADRLWSAGSSTEDTDLGRHLTCIGPRPRPHGGCFLRAESMHALFDSADATRPREGDQQLNALSHGQSFLQYIADRPVGVGLWLLDEPEAALSFQSCLALLGIIGDLAAEGSQVILATHSPILAACPDADIRVLDGTLDDPMPSTWEDLDMVRGWRMFLADPHRFTRHL</sequence>
<dbReference type="GO" id="GO:0016887">
    <property type="term" value="F:ATP hydrolysis activity"/>
    <property type="evidence" value="ECO:0007669"/>
    <property type="project" value="InterPro"/>
</dbReference>
<evidence type="ECO:0000259" key="8">
    <source>
        <dbReference type="SMART" id="SM00382"/>
    </source>
</evidence>
<reference evidence="9" key="1">
    <citation type="submission" date="2022-08" db="EMBL/GenBank/DDBJ databases">
        <title>Genome analysis of Corynebacteriales strain.</title>
        <authorList>
            <person name="Lee S.D."/>
        </authorList>
    </citation>
    <scope>NUCLEOTIDE SEQUENCE</scope>
    <source>
        <strain evidence="9">D3-21</strain>
    </source>
</reference>
<dbReference type="GO" id="GO:0005886">
    <property type="term" value="C:plasma membrane"/>
    <property type="evidence" value="ECO:0007669"/>
    <property type="project" value="UniProtKB-SubCell"/>
</dbReference>
<dbReference type="EMBL" id="JANRHA010000007">
    <property type="protein sequence ID" value="MDG3015354.1"/>
    <property type="molecule type" value="Genomic_DNA"/>
</dbReference>
<dbReference type="InterPro" id="IPR003593">
    <property type="entry name" value="AAA+_ATPase"/>
</dbReference>
<keyword evidence="3" id="KW-1003">Cell membrane</keyword>
<proteinExistence type="predicted"/>
<dbReference type="AlphaFoldDB" id="A0A9X4LZX6"/>
<keyword evidence="5" id="KW-0408">Iron</keyword>
<dbReference type="InterPro" id="IPR003959">
    <property type="entry name" value="ATPase_AAA_core"/>
</dbReference>
<keyword evidence="6" id="KW-0406">Ion transport</keyword>
<keyword evidence="4" id="KW-0410">Iron transport</keyword>
<organism evidence="9 10">
    <name type="scientific">Speluncibacter jeojiensis</name>
    <dbReference type="NCBI Taxonomy" id="2710754"/>
    <lineage>
        <taxon>Bacteria</taxon>
        <taxon>Bacillati</taxon>
        <taxon>Actinomycetota</taxon>
        <taxon>Actinomycetes</taxon>
        <taxon>Mycobacteriales</taxon>
        <taxon>Speluncibacteraceae</taxon>
        <taxon>Speluncibacter</taxon>
    </lineage>
</organism>
<dbReference type="GO" id="GO:0006302">
    <property type="term" value="P:double-strand break repair"/>
    <property type="evidence" value="ECO:0007669"/>
    <property type="project" value="InterPro"/>
</dbReference>
<evidence type="ECO:0000256" key="6">
    <source>
        <dbReference type="ARBA" id="ARBA00023065"/>
    </source>
</evidence>
<dbReference type="InterPro" id="IPR038729">
    <property type="entry name" value="Rad50/SbcC_AAA"/>
</dbReference>
<dbReference type="PANTHER" id="PTHR42771">
    <property type="entry name" value="IRON(3+)-HYDROXAMATE IMPORT ATP-BINDING PROTEIN FHUC"/>
    <property type="match status" value="1"/>
</dbReference>
<evidence type="ECO:0000256" key="3">
    <source>
        <dbReference type="ARBA" id="ARBA00022475"/>
    </source>
</evidence>
<evidence type="ECO:0000313" key="9">
    <source>
        <dbReference type="EMBL" id="MDG3015354.1"/>
    </source>
</evidence>
<keyword evidence="2" id="KW-0813">Transport</keyword>
<dbReference type="InterPro" id="IPR051535">
    <property type="entry name" value="Siderophore_ABC-ATPase"/>
</dbReference>
<evidence type="ECO:0000256" key="1">
    <source>
        <dbReference type="ARBA" id="ARBA00004202"/>
    </source>
</evidence>
<dbReference type="RefSeq" id="WP_277835364.1">
    <property type="nucleotide sequence ID" value="NZ_JAAIVF010000008.1"/>
</dbReference>
<accession>A0A9X4LZX6</accession>
<evidence type="ECO:0000256" key="7">
    <source>
        <dbReference type="ARBA" id="ARBA00023136"/>
    </source>
</evidence>
<comment type="caution">
    <text evidence="9">The sequence shown here is derived from an EMBL/GenBank/DDBJ whole genome shotgun (WGS) entry which is preliminary data.</text>
</comment>
<dbReference type="Pfam" id="PF13476">
    <property type="entry name" value="AAA_23"/>
    <property type="match status" value="1"/>
</dbReference>
<protein>
    <submittedName>
        <fullName evidence="9">AAA family ATPase</fullName>
    </submittedName>
</protein>
<keyword evidence="10" id="KW-1185">Reference proteome</keyword>
<dbReference type="Pfam" id="PF13304">
    <property type="entry name" value="AAA_21"/>
    <property type="match status" value="1"/>
</dbReference>
<evidence type="ECO:0000256" key="5">
    <source>
        <dbReference type="ARBA" id="ARBA00023004"/>
    </source>
</evidence>
<dbReference type="Proteomes" id="UP001152755">
    <property type="component" value="Unassembled WGS sequence"/>
</dbReference>
<dbReference type="Gene3D" id="3.40.50.300">
    <property type="entry name" value="P-loop containing nucleotide triphosphate hydrolases"/>
    <property type="match status" value="2"/>
</dbReference>
<evidence type="ECO:0000313" key="10">
    <source>
        <dbReference type="Proteomes" id="UP001152755"/>
    </source>
</evidence>